<dbReference type="PANTHER" id="PTHR11080">
    <property type="entry name" value="PYRAZINAMIDASE/NICOTINAMIDASE"/>
    <property type="match status" value="1"/>
</dbReference>
<dbReference type="Gene3D" id="3.40.50.850">
    <property type="entry name" value="Isochorismatase-like"/>
    <property type="match status" value="1"/>
</dbReference>
<organism evidence="10 11">
    <name type="scientific">Roseiconus nitratireducens</name>
    <dbReference type="NCBI Taxonomy" id="2605748"/>
    <lineage>
        <taxon>Bacteria</taxon>
        <taxon>Pseudomonadati</taxon>
        <taxon>Planctomycetota</taxon>
        <taxon>Planctomycetia</taxon>
        <taxon>Pirellulales</taxon>
        <taxon>Pirellulaceae</taxon>
        <taxon>Roseiconus</taxon>
    </lineage>
</organism>
<dbReference type="CDD" id="cd01011">
    <property type="entry name" value="nicotinamidase"/>
    <property type="match status" value="1"/>
</dbReference>
<dbReference type="Pfam" id="PF00857">
    <property type="entry name" value="Isochorismatase"/>
    <property type="match status" value="1"/>
</dbReference>
<feature type="domain" description="Isochorismatase-like" evidence="9">
    <location>
        <begin position="7"/>
        <end position="202"/>
    </location>
</feature>
<evidence type="ECO:0000256" key="2">
    <source>
        <dbReference type="ARBA" id="ARBA00022642"/>
    </source>
</evidence>
<accession>A0A5M6D0Q5</accession>
<comment type="pathway">
    <text evidence="5">Cofactor biosynthesis; nicotinate biosynthesis; nicotinate from nicotinamide: step 1/1.</text>
</comment>
<evidence type="ECO:0000256" key="5">
    <source>
        <dbReference type="ARBA" id="ARBA00037900"/>
    </source>
</evidence>
<protein>
    <recommendedName>
        <fullName evidence="8">Nicotinamidase</fullName>
        <ecNumber evidence="6">3.5.1.19</ecNumber>
    </recommendedName>
    <alternativeName>
        <fullName evidence="7">Nicotinamide deamidase</fullName>
    </alternativeName>
</protein>
<evidence type="ECO:0000256" key="1">
    <source>
        <dbReference type="ARBA" id="ARBA00006336"/>
    </source>
</evidence>
<dbReference type="AlphaFoldDB" id="A0A5M6D0Q5"/>
<evidence type="ECO:0000259" key="9">
    <source>
        <dbReference type="Pfam" id="PF00857"/>
    </source>
</evidence>
<evidence type="ECO:0000256" key="8">
    <source>
        <dbReference type="ARBA" id="ARBA00072277"/>
    </source>
</evidence>
<dbReference type="PANTHER" id="PTHR11080:SF2">
    <property type="entry name" value="LD05707P"/>
    <property type="match status" value="1"/>
</dbReference>
<reference evidence="10 11" key="1">
    <citation type="submission" date="2019-08" db="EMBL/GenBank/DDBJ databases">
        <authorList>
            <person name="Dhanesh K."/>
            <person name="Kumar G."/>
            <person name="Sasikala C."/>
            <person name="Venkata Ramana C."/>
        </authorList>
    </citation>
    <scope>NUCLEOTIDE SEQUENCE [LARGE SCALE GENOMIC DNA]</scope>
    <source>
        <strain evidence="10 11">JC645</strain>
    </source>
</reference>
<dbReference type="FunFam" id="3.40.50.850:FF:000006">
    <property type="entry name" value="Bifunctional pyrazinamidase/nicotinamidase"/>
    <property type="match status" value="1"/>
</dbReference>
<dbReference type="GO" id="GO:0046872">
    <property type="term" value="F:metal ion binding"/>
    <property type="evidence" value="ECO:0007669"/>
    <property type="project" value="UniProtKB-KW"/>
</dbReference>
<proteinExistence type="inferred from homology"/>
<dbReference type="Proteomes" id="UP000324479">
    <property type="component" value="Unassembled WGS sequence"/>
</dbReference>
<name>A0A5M6D0Q5_9BACT</name>
<dbReference type="GO" id="GO:0019363">
    <property type="term" value="P:pyridine nucleotide biosynthetic process"/>
    <property type="evidence" value="ECO:0007669"/>
    <property type="project" value="UniProtKB-KW"/>
</dbReference>
<dbReference type="InterPro" id="IPR000868">
    <property type="entry name" value="Isochorismatase-like_dom"/>
</dbReference>
<dbReference type="InterPro" id="IPR052347">
    <property type="entry name" value="Isochorismatase_Nicotinamidase"/>
</dbReference>
<evidence type="ECO:0000256" key="4">
    <source>
        <dbReference type="ARBA" id="ARBA00022801"/>
    </source>
</evidence>
<keyword evidence="3" id="KW-0479">Metal-binding</keyword>
<dbReference type="EC" id="3.5.1.19" evidence="6"/>
<keyword evidence="4 10" id="KW-0378">Hydrolase</keyword>
<keyword evidence="2" id="KW-0662">Pyridine nucleotide biosynthesis</keyword>
<keyword evidence="11" id="KW-1185">Reference proteome</keyword>
<evidence type="ECO:0000256" key="7">
    <source>
        <dbReference type="ARBA" id="ARBA00043224"/>
    </source>
</evidence>
<dbReference type="EMBL" id="VWOX01000011">
    <property type="protein sequence ID" value="KAA5541034.1"/>
    <property type="molecule type" value="Genomic_DNA"/>
</dbReference>
<sequence length="203" mass="21348">MIVTADALLLVDLQQDFMPGGALAVPGGDQVVPVANAKMKAAKHVVATRDWHPPGHGSFASAHPGLSIGDTFQLSGLDQVAWPDHCVQGTAGAEFCAGLDRSRIDKIVDKGTDPKVDSYSAFFDNGGQNPTGLDAHLKAIGARSLEVIGLATDYCVLFTVLDARRLGYAVRVDLAGCRGVELNPGDAERAVEQMRRAAATVVQ</sequence>
<comment type="similarity">
    <text evidence="1">Belongs to the isochorismatase family.</text>
</comment>
<dbReference type="InterPro" id="IPR036380">
    <property type="entry name" value="Isochorismatase-like_sf"/>
</dbReference>
<comment type="caution">
    <text evidence="10">The sequence shown here is derived from an EMBL/GenBank/DDBJ whole genome shotgun (WGS) entry which is preliminary data.</text>
</comment>
<dbReference type="NCBIfam" id="NF008623">
    <property type="entry name" value="PRK11609.1"/>
    <property type="match status" value="1"/>
</dbReference>
<evidence type="ECO:0000256" key="3">
    <source>
        <dbReference type="ARBA" id="ARBA00022723"/>
    </source>
</evidence>
<evidence type="ECO:0000313" key="11">
    <source>
        <dbReference type="Proteomes" id="UP000324479"/>
    </source>
</evidence>
<evidence type="ECO:0000313" key="10">
    <source>
        <dbReference type="EMBL" id="KAA5541034.1"/>
    </source>
</evidence>
<evidence type="ECO:0000256" key="6">
    <source>
        <dbReference type="ARBA" id="ARBA00039017"/>
    </source>
</evidence>
<gene>
    <name evidence="10" type="primary">pncA</name>
    <name evidence="10" type="ORF">FYK55_19235</name>
</gene>
<dbReference type="SUPFAM" id="SSF52499">
    <property type="entry name" value="Isochorismatase-like hydrolases"/>
    <property type="match status" value="1"/>
</dbReference>
<dbReference type="GO" id="GO:0008936">
    <property type="term" value="F:nicotinamidase activity"/>
    <property type="evidence" value="ECO:0007669"/>
    <property type="project" value="UniProtKB-EC"/>
</dbReference>